<dbReference type="InterPro" id="IPR042063">
    <property type="entry name" value="Ubi_acti_E1_SCCH"/>
</dbReference>
<dbReference type="InterPro" id="IPR033127">
    <property type="entry name" value="UBQ-activ_enz_E1_Cys_AS"/>
</dbReference>
<dbReference type="AlphaFoldDB" id="A0A6C0H836"/>
<dbReference type="InterPro" id="IPR035985">
    <property type="entry name" value="Ubiquitin-activating_enz"/>
</dbReference>
<dbReference type="EMBL" id="MN739901">
    <property type="protein sequence ID" value="QHT76742.1"/>
    <property type="molecule type" value="Genomic_DNA"/>
</dbReference>
<dbReference type="GO" id="GO:0016779">
    <property type="term" value="F:nucleotidyltransferase activity"/>
    <property type="evidence" value="ECO:0007669"/>
    <property type="project" value="TreeGrafter"/>
</dbReference>
<keyword evidence="3" id="KW-0436">Ligase</keyword>
<dbReference type="GO" id="GO:0005524">
    <property type="term" value="F:ATP binding"/>
    <property type="evidence" value="ECO:0007669"/>
    <property type="project" value="UniProtKB-KW"/>
</dbReference>
<dbReference type="PANTHER" id="PTHR10953">
    <property type="entry name" value="UBIQUITIN-ACTIVATING ENZYME E1"/>
    <property type="match status" value="1"/>
</dbReference>
<dbReference type="GO" id="GO:0004792">
    <property type="term" value="F:thiosulfate-cyanide sulfurtransferase activity"/>
    <property type="evidence" value="ECO:0007669"/>
    <property type="project" value="TreeGrafter"/>
</dbReference>
<dbReference type="GO" id="GO:0016567">
    <property type="term" value="P:protein ubiquitination"/>
    <property type="evidence" value="ECO:0007669"/>
    <property type="project" value="UniProtKB-UniPathway"/>
</dbReference>
<dbReference type="Gene3D" id="3.40.50.720">
    <property type="entry name" value="NAD(P)-binding Rossmann-like Domain"/>
    <property type="match status" value="2"/>
</dbReference>
<dbReference type="InterPro" id="IPR045886">
    <property type="entry name" value="ThiF/MoeB/HesA"/>
</dbReference>
<dbReference type="UniPathway" id="UPA00143"/>
<dbReference type="PROSITE" id="PS00865">
    <property type="entry name" value="UBIQUITIN_ACTIVAT_2"/>
    <property type="match status" value="1"/>
</dbReference>
<organism evidence="9">
    <name type="scientific">viral metagenome</name>
    <dbReference type="NCBI Taxonomy" id="1070528"/>
    <lineage>
        <taxon>unclassified sequences</taxon>
        <taxon>metagenomes</taxon>
        <taxon>organismal metagenomes</taxon>
    </lineage>
</organism>
<sequence>MDSTNILYDDLYDRQIRTYGHNVINKIHNSSILILGLENKYIYEISRLLILSNINKIYLYNPINKPFNKNNLEDLLELNINIKIVTNYKQDQHITIIINQLSDYIIEINNYTRIINSKLIVLFSYNIGGHIFVDAGSEHIINDINGEIIDNVQLKSISINGLVTSIENHNFQTNDKIILENIEGENIDFLQNSIWIIEVLTKNIFKLNNFNIKEFKFINGTAVYIKQSITINHSPFNNKLLNIIEINNLEIMPVVSILSGIIVSEVIKLITNKYYPINQWFNWEDKNIPNIVLQNEIKLLIIGMGAIGCEHLKNLISLGINNIIITDSDTIEKSNLSRQYLFREKDIGKMKSITAANFMKNKYSNINIEPLTLKAGYDNINFKEMNLTGILTAVDNNEARRFMDDICLELQIPMFDSGTEGMKGSSQPIIPFITETWSNTKDSEDKTYPICTIKAFPYNNIHTIYWALDKLHELFTEKKITALEFFNENYNINIKNLLIDHPEHDIEFWSSGKKCPKPIEFDINNKLHNNFLNIYNELIVYDLIIFDKENKKHVEWIMYIANIRELNYNIKLSDFYITKGIAGKIIPAIPTTTAIVSGLIIIEVLKYLHNIKITNINTPKNILYEYKSNFINLAMPIIIDSIPINSQIIKINNMEINIWHKFIFNKDVFLNEFKKYYDDLFNIHIMIILFDNEPIFIESIEEDNIMKKISQITNNKNIKVNMNSIEIIELPIINIIL</sequence>
<keyword evidence="6" id="KW-0067">ATP-binding</keyword>
<evidence type="ECO:0000256" key="2">
    <source>
        <dbReference type="ARBA" id="ARBA00005673"/>
    </source>
</evidence>
<evidence type="ECO:0000256" key="6">
    <source>
        <dbReference type="ARBA" id="ARBA00022840"/>
    </source>
</evidence>
<feature type="domain" description="Ubiquitin-activating enzyme SCCH" evidence="8">
    <location>
        <begin position="482"/>
        <end position="535"/>
    </location>
</feature>
<dbReference type="Gene3D" id="1.10.10.2660">
    <property type="entry name" value="Ubiquitin-activating enzyme E1, SCCH domain"/>
    <property type="match status" value="3"/>
</dbReference>
<dbReference type="Pfam" id="PF00899">
    <property type="entry name" value="ThiF"/>
    <property type="match status" value="1"/>
</dbReference>
<evidence type="ECO:0000256" key="3">
    <source>
        <dbReference type="ARBA" id="ARBA00022598"/>
    </source>
</evidence>
<dbReference type="InterPro" id="IPR019572">
    <property type="entry name" value="UBA_E1_SCCH"/>
</dbReference>
<protein>
    <recommendedName>
        <fullName evidence="10">Ubiquitin-activating enzyme E1 C-terminal domain-containing protein</fullName>
    </recommendedName>
</protein>
<evidence type="ECO:0000313" key="9">
    <source>
        <dbReference type="EMBL" id="QHT76742.1"/>
    </source>
</evidence>
<dbReference type="PANTHER" id="PTHR10953:SF102">
    <property type="entry name" value="ADENYLYLTRANSFERASE AND SULFURTRANSFERASE MOCS3"/>
    <property type="match status" value="1"/>
</dbReference>
<evidence type="ECO:0000259" key="8">
    <source>
        <dbReference type="Pfam" id="PF10585"/>
    </source>
</evidence>
<evidence type="ECO:0000256" key="1">
    <source>
        <dbReference type="ARBA" id="ARBA00004906"/>
    </source>
</evidence>
<dbReference type="GO" id="GO:0005737">
    <property type="term" value="C:cytoplasm"/>
    <property type="evidence" value="ECO:0007669"/>
    <property type="project" value="TreeGrafter"/>
</dbReference>
<comment type="pathway">
    <text evidence="1">Protein modification; protein ubiquitination.</text>
</comment>
<dbReference type="GO" id="GO:0008641">
    <property type="term" value="F:ubiquitin-like modifier activating enzyme activity"/>
    <property type="evidence" value="ECO:0007669"/>
    <property type="project" value="InterPro"/>
</dbReference>
<accession>A0A6C0H836</accession>
<evidence type="ECO:0000256" key="5">
    <source>
        <dbReference type="ARBA" id="ARBA00022786"/>
    </source>
</evidence>
<dbReference type="Pfam" id="PF10585">
    <property type="entry name" value="UBA_E1_SCCH"/>
    <property type="match status" value="1"/>
</dbReference>
<feature type="domain" description="THIF-type NAD/FAD binding fold" evidence="7">
    <location>
        <begin position="296"/>
        <end position="617"/>
    </location>
</feature>
<evidence type="ECO:0000256" key="4">
    <source>
        <dbReference type="ARBA" id="ARBA00022741"/>
    </source>
</evidence>
<dbReference type="SUPFAM" id="SSF69572">
    <property type="entry name" value="Activating enzymes of the ubiquitin-like proteins"/>
    <property type="match status" value="2"/>
</dbReference>
<evidence type="ECO:0008006" key="10">
    <source>
        <dbReference type="Google" id="ProtNLM"/>
    </source>
</evidence>
<evidence type="ECO:0000259" key="7">
    <source>
        <dbReference type="Pfam" id="PF00899"/>
    </source>
</evidence>
<dbReference type="InterPro" id="IPR000594">
    <property type="entry name" value="ThiF_NAD_FAD-bd"/>
</dbReference>
<name>A0A6C0H836_9ZZZZ</name>
<keyword evidence="5" id="KW-0833">Ubl conjugation pathway</keyword>
<comment type="similarity">
    <text evidence="2">Belongs to the ubiquitin-activating E1 family.</text>
</comment>
<dbReference type="Gene3D" id="3.40.50.12550">
    <property type="entry name" value="Ubiquitin-activating enzyme E1, inactive adenylation domain, subdomain 2"/>
    <property type="match status" value="1"/>
</dbReference>
<keyword evidence="4" id="KW-0547">Nucleotide-binding</keyword>
<proteinExistence type="inferred from homology"/>
<reference evidence="9" key="1">
    <citation type="journal article" date="2020" name="Nature">
        <title>Giant virus diversity and host interactions through global metagenomics.</title>
        <authorList>
            <person name="Schulz F."/>
            <person name="Roux S."/>
            <person name="Paez-Espino D."/>
            <person name="Jungbluth S."/>
            <person name="Walsh D.A."/>
            <person name="Denef V.J."/>
            <person name="McMahon K.D."/>
            <person name="Konstantinidis K.T."/>
            <person name="Eloe-Fadrosh E.A."/>
            <person name="Kyrpides N.C."/>
            <person name="Woyke T."/>
        </authorList>
    </citation>
    <scope>NUCLEOTIDE SEQUENCE</scope>
    <source>
        <strain evidence="9">GVMAG-M-3300023179-82</strain>
    </source>
</reference>